<comment type="caution">
    <text evidence="1">The sequence shown here is derived from an EMBL/GenBank/DDBJ whole genome shotgun (WGS) entry which is preliminary data.</text>
</comment>
<proteinExistence type="predicted"/>
<dbReference type="EMBL" id="RDQH01000327">
    <property type="protein sequence ID" value="RXI07748.1"/>
    <property type="molecule type" value="Genomic_DNA"/>
</dbReference>
<protein>
    <submittedName>
        <fullName evidence="1">Uncharacterized protein</fullName>
    </submittedName>
</protein>
<evidence type="ECO:0000313" key="1">
    <source>
        <dbReference type="EMBL" id="RXI07748.1"/>
    </source>
</evidence>
<name>A0A498KJ59_MALDO</name>
<evidence type="ECO:0000313" key="2">
    <source>
        <dbReference type="Proteomes" id="UP000290289"/>
    </source>
</evidence>
<organism evidence="1 2">
    <name type="scientific">Malus domestica</name>
    <name type="common">Apple</name>
    <name type="synonym">Pyrus malus</name>
    <dbReference type="NCBI Taxonomy" id="3750"/>
    <lineage>
        <taxon>Eukaryota</taxon>
        <taxon>Viridiplantae</taxon>
        <taxon>Streptophyta</taxon>
        <taxon>Embryophyta</taxon>
        <taxon>Tracheophyta</taxon>
        <taxon>Spermatophyta</taxon>
        <taxon>Magnoliopsida</taxon>
        <taxon>eudicotyledons</taxon>
        <taxon>Gunneridae</taxon>
        <taxon>Pentapetalae</taxon>
        <taxon>rosids</taxon>
        <taxon>fabids</taxon>
        <taxon>Rosales</taxon>
        <taxon>Rosaceae</taxon>
        <taxon>Amygdaloideae</taxon>
        <taxon>Maleae</taxon>
        <taxon>Malus</taxon>
    </lineage>
</organism>
<dbReference type="Proteomes" id="UP000290289">
    <property type="component" value="Chromosome 1"/>
</dbReference>
<sequence length="71" mass="8026">MRQAKYYDKEEEEQQDELDHRIAAVRTACNNCATGGWKGLVTATGFFFTLTLINFIGQAWSIINITDIVPT</sequence>
<gene>
    <name evidence="1" type="ORF">DVH24_009779</name>
</gene>
<reference evidence="1 2" key="1">
    <citation type="submission" date="2018-10" db="EMBL/GenBank/DDBJ databases">
        <title>A high-quality apple genome assembly.</title>
        <authorList>
            <person name="Hu J."/>
        </authorList>
    </citation>
    <scope>NUCLEOTIDE SEQUENCE [LARGE SCALE GENOMIC DNA]</scope>
    <source>
        <strain evidence="2">cv. HFTH1</strain>
        <tissue evidence="1">Young leaf</tissue>
    </source>
</reference>
<keyword evidence="2" id="KW-1185">Reference proteome</keyword>
<dbReference type="AlphaFoldDB" id="A0A498KJ59"/>
<accession>A0A498KJ59</accession>